<evidence type="ECO:0000256" key="6">
    <source>
        <dbReference type="ARBA" id="ARBA00023180"/>
    </source>
</evidence>
<feature type="active site" description="Charge relay system" evidence="8">
    <location>
        <position position="394"/>
    </location>
</feature>
<evidence type="ECO:0000256" key="7">
    <source>
        <dbReference type="PIRNR" id="PIRNR000862"/>
    </source>
</evidence>
<keyword evidence="4 7" id="KW-0442">Lipid degradation</keyword>
<feature type="active site" description="Charge relay system" evidence="8">
    <location>
        <position position="362"/>
    </location>
</feature>
<evidence type="ECO:0000256" key="4">
    <source>
        <dbReference type="ARBA" id="ARBA00022963"/>
    </source>
</evidence>
<keyword evidence="3 7" id="KW-0378">Hydrolase</keyword>
<keyword evidence="6" id="KW-0325">Glycoprotein</keyword>
<feature type="signal peptide" evidence="9">
    <location>
        <begin position="1"/>
        <end position="22"/>
    </location>
</feature>
<evidence type="ECO:0000256" key="1">
    <source>
        <dbReference type="ARBA" id="ARBA00010701"/>
    </source>
</evidence>
<dbReference type="SUPFAM" id="SSF53474">
    <property type="entry name" value="alpha/beta-Hydrolases"/>
    <property type="match status" value="1"/>
</dbReference>
<keyword evidence="2 9" id="KW-0732">Signal</keyword>
<dbReference type="AlphaFoldDB" id="A0A1W4X714"/>
<dbReference type="Pfam" id="PF00561">
    <property type="entry name" value="Abhydrolase_1"/>
    <property type="match status" value="1"/>
</dbReference>
<dbReference type="RefSeq" id="XP_018331830.1">
    <property type="nucleotide sequence ID" value="XM_018476328.2"/>
</dbReference>
<evidence type="ECO:0000256" key="8">
    <source>
        <dbReference type="PIRSR" id="PIRSR000862-1"/>
    </source>
</evidence>
<evidence type="ECO:0000256" key="3">
    <source>
        <dbReference type="ARBA" id="ARBA00022801"/>
    </source>
</evidence>
<evidence type="ECO:0000313" key="12">
    <source>
        <dbReference type="RefSeq" id="XP_018331829.1"/>
    </source>
</evidence>
<keyword evidence="5" id="KW-0443">Lipid metabolism</keyword>
<dbReference type="PANTHER" id="PTHR11005">
    <property type="entry name" value="LYSOSOMAL ACID LIPASE-RELATED"/>
    <property type="match status" value="1"/>
</dbReference>
<dbReference type="GO" id="GO:0016788">
    <property type="term" value="F:hydrolase activity, acting on ester bonds"/>
    <property type="evidence" value="ECO:0007669"/>
    <property type="project" value="InterPro"/>
</dbReference>
<dbReference type="PIRSF" id="PIRSF000862">
    <property type="entry name" value="Steryl_ester_lip"/>
    <property type="match status" value="1"/>
</dbReference>
<evidence type="ECO:0000313" key="11">
    <source>
        <dbReference type="Proteomes" id="UP000192223"/>
    </source>
</evidence>
<evidence type="ECO:0000256" key="9">
    <source>
        <dbReference type="SAM" id="SignalP"/>
    </source>
</evidence>
<evidence type="ECO:0000259" key="10">
    <source>
        <dbReference type="Pfam" id="PF00561"/>
    </source>
</evidence>
<accession>A0A1W4X714</accession>
<evidence type="ECO:0000313" key="13">
    <source>
        <dbReference type="RefSeq" id="XP_018331830.1"/>
    </source>
</evidence>
<gene>
    <name evidence="12 13" type="primary">LOC108741505</name>
</gene>
<feature type="domain" description="AB hydrolase-1" evidence="10">
    <location>
        <begin position="95"/>
        <end position="220"/>
    </location>
</feature>
<evidence type="ECO:0000256" key="2">
    <source>
        <dbReference type="ARBA" id="ARBA00022729"/>
    </source>
</evidence>
<sequence length="421" mass="48920">MYNDKFGCFLTFIISISSVGFSECTGRNNVCKGIKDYYTIETNGNCTFDPDVFLPMELLITSNGYPLEVYEPITRDGYILKLFRIPQKKPKRGTVYLSHPLNGMSNLWVDKKNHSLAFMLSNAGYDVWMGNYRGNYHSERHETLTVYDREFWKFSFHEMALYDLPTMLEFIREHTEGDRVYYIGHSLGTTTAFIYSSLLPEHAEDFVKVFVCMSPVAFLRHVPYIMRVVARYTNLFLEWGESLGITNMIWWNGFLHNLAKGFCLGPEPHIELCLFFLVVAIGNGPDFEELNPIWIPHTFTQNFAGFSFRSVAHYGQIAGSERFQFFDHGAEKNLNFYGSQRPPLYPLDKMTVPIYLVYGSRDNVATQWDAEEFYEAIPPRTRIYGKWKVNGFNHVDFMYGRNVGTRVYEPIVDFVNNIVRD</sequence>
<organism evidence="11 12">
    <name type="scientific">Agrilus planipennis</name>
    <name type="common">Emerald ash borer</name>
    <name type="synonym">Agrilus marcopoli</name>
    <dbReference type="NCBI Taxonomy" id="224129"/>
    <lineage>
        <taxon>Eukaryota</taxon>
        <taxon>Metazoa</taxon>
        <taxon>Ecdysozoa</taxon>
        <taxon>Arthropoda</taxon>
        <taxon>Hexapoda</taxon>
        <taxon>Insecta</taxon>
        <taxon>Pterygota</taxon>
        <taxon>Neoptera</taxon>
        <taxon>Endopterygota</taxon>
        <taxon>Coleoptera</taxon>
        <taxon>Polyphaga</taxon>
        <taxon>Elateriformia</taxon>
        <taxon>Buprestoidea</taxon>
        <taxon>Buprestidae</taxon>
        <taxon>Agrilinae</taxon>
        <taxon>Agrilus</taxon>
    </lineage>
</organism>
<feature type="chain" id="PRO_5010817866" description="Lipase" evidence="9">
    <location>
        <begin position="23"/>
        <end position="421"/>
    </location>
</feature>
<reference evidence="12 13" key="1">
    <citation type="submission" date="2025-04" db="UniProtKB">
        <authorList>
            <consortium name="RefSeq"/>
        </authorList>
    </citation>
    <scope>IDENTIFICATION</scope>
    <source>
        <tissue evidence="12 13">Entire body</tissue>
    </source>
</reference>
<dbReference type="GO" id="GO:0016042">
    <property type="term" value="P:lipid catabolic process"/>
    <property type="evidence" value="ECO:0007669"/>
    <property type="project" value="UniProtKB-KW"/>
</dbReference>
<dbReference type="GeneID" id="108741505"/>
<dbReference type="InterPro" id="IPR029058">
    <property type="entry name" value="AB_hydrolase_fold"/>
</dbReference>
<proteinExistence type="inferred from homology"/>
<dbReference type="RefSeq" id="XP_018331829.1">
    <property type="nucleotide sequence ID" value="XM_018476327.1"/>
</dbReference>
<evidence type="ECO:0000256" key="5">
    <source>
        <dbReference type="ARBA" id="ARBA00023098"/>
    </source>
</evidence>
<dbReference type="FunFam" id="3.40.50.1820:FF:000057">
    <property type="entry name" value="Lipase"/>
    <property type="match status" value="1"/>
</dbReference>
<keyword evidence="11" id="KW-1185">Reference proteome</keyword>
<protein>
    <recommendedName>
        <fullName evidence="7">Lipase</fullName>
    </recommendedName>
</protein>
<dbReference type="InterPro" id="IPR000073">
    <property type="entry name" value="AB_hydrolase_1"/>
</dbReference>
<dbReference type="Gene3D" id="3.40.50.1820">
    <property type="entry name" value="alpha/beta hydrolase"/>
    <property type="match status" value="1"/>
</dbReference>
<feature type="active site" description="Nucleophile" evidence="8">
    <location>
        <position position="186"/>
    </location>
</feature>
<comment type="similarity">
    <text evidence="1 7">Belongs to the AB hydrolase superfamily. Lipase family.</text>
</comment>
<name>A0A1W4X714_AGRPL</name>
<dbReference type="InterPro" id="IPR025483">
    <property type="entry name" value="Lipase_euk"/>
</dbReference>
<dbReference type="Proteomes" id="UP000192223">
    <property type="component" value="Unplaced"/>
</dbReference>